<feature type="compositionally biased region" description="Basic and acidic residues" evidence="2">
    <location>
        <begin position="448"/>
        <end position="460"/>
    </location>
</feature>
<evidence type="ECO:0000259" key="4">
    <source>
        <dbReference type="PROSITE" id="PS50994"/>
    </source>
</evidence>
<dbReference type="InterPro" id="IPR036397">
    <property type="entry name" value="RNaseH_sf"/>
</dbReference>
<keyword evidence="7" id="KW-1185">Reference proteome</keyword>
<feature type="region of interest" description="Disordered" evidence="2">
    <location>
        <begin position="262"/>
        <end position="282"/>
    </location>
</feature>
<dbReference type="InterPro" id="IPR012337">
    <property type="entry name" value="RNaseH-like_sf"/>
</dbReference>
<comment type="caution">
    <text evidence="5">The sequence shown here is derived from an EMBL/GenBank/DDBJ whole genome shotgun (WGS) entry which is preliminary data.</text>
</comment>
<proteinExistence type="predicted"/>
<evidence type="ECO:0000256" key="1">
    <source>
        <dbReference type="PROSITE-ProRule" id="PRU00047"/>
    </source>
</evidence>
<dbReference type="Gene3D" id="3.30.420.10">
    <property type="entry name" value="Ribonuclease H-like superfamily/Ribonuclease H"/>
    <property type="match status" value="1"/>
</dbReference>
<evidence type="ECO:0000259" key="3">
    <source>
        <dbReference type="PROSITE" id="PS50158"/>
    </source>
</evidence>
<feature type="region of interest" description="Disordered" evidence="2">
    <location>
        <begin position="191"/>
        <end position="214"/>
    </location>
</feature>
<dbReference type="SUPFAM" id="SSF57756">
    <property type="entry name" value="Retrovirus zinc finger-like domains"/>
    <property type="match status" value="1"/>
</dbReference>
<feature type="region of interest" description="Disordered" evidence="2">
    <location>
        <begin position="1530"/>
        <end position="1568"/>
    </location>
</feature>
<evidence type="ECO:0000256" key="2">
    <source>
        <dbReference type="SAM" id="MobiDB-lite"/>
    </source>
</evidence>
<dbReference type="InterPro" id="IPR001584">
    <property type="entry name" value="Integrase_cat-core"/>
</dbReference>
<organism evidence="5">
    <name type="scientific">Cladocopium goreaui</name>
    <dbReference type="NCBI Taxonomy" id="2562237"/>
    <lineage>
        <taxon>Eukaryota</taxon>
        <taxon>Sar</taxon>
        <taxon>Alveolata</taxon>
        <taxon>Dinophyceae</taxon>
        <taxon>Suessiales</taxon>
        <taxon>Symbiodiniaceae</taxon>
        <taxon>Cladocopium</taxon>
    </lineage>
</organism>
<dbReference type="GO" id="GO:0015074">
    <property type="term" value="P:DNA integration"/>
    <property type="evidence" value="ECO:0007669"/>
    <property type="project" value="InterPro"/>
</dbReference>
<dbReference type="PROSITE" id="PS50994">
    <property type="entry name" value="INTEGRASE"/>
    <property type="match status" value="1"/>
</dbReference>
<dbReference type="GO" id="GO:0003676">
    <property type="term" value="F:nucleic acid binding"/>
    <property type="evidence" value="ECO:0007669"/>
    <property type="project" value="InterPro"/>
</dbReference>
<keyword evidence="1" id="KW-0863">Zinc-finger</keyword>
<dbReference type="SMART" id="SM00343">
    <property type="entry name" value="ZnF_C2HC"/>
    <property type="match status" value="1"/>
</dbReference>
<keyword evidence="1" id="KW-0479">Metal-binding</keyword>
<evidence type="ECO:0000313" key="6">
    <source>
        <dbReference type="EMBL" id="CAL4783022.1"/>
    </source>
</evidence>
<protein>
    <submittedName>
        <fullName evidence="6">Copia protein</fullName>
    </submittedName>
</protein>
<evidence type="ECO:0000313" key="5">
    <source>
        <dbReference type="EMBL" id="CAI3995710.1"/>
    </source>
</evidence>
<dbReference type="InterPro" id="IPR001878">
    <property type="entry name" value="Znf_CCHC"/>
</dbReference>
<dbReference type="OrthoDB" id="413361at2759"/>
<reference evidence="5" key="1">
    <citation type="submission" date="2022-10" db="EMBL/GenBank/DDBJ databases">
        <authorList>
            <person name="Chen Y."/>
            <person name="Dougan E. K."/>
            <person name="Chan C."/>
            <person name="Rhodes N."/>
            <person name="Thang M."/>
        </authorList>
    </citation>
    <scope>NUCLEOTIDE SEQUENCE</scope>
</reference>
<dbReference type="EMBL" id="CAMXCT030002112">
    <property type="protein sequence ID" value="CAL4783022.1"/>
    <property type="molecule type" value="Genomic_DNA"/>
</dbReference>
<dbReference type="EMBL" id="CAMXCT020002112">
    <property type="protein sequence ID" value="CAL1149085.1"/>
    <property type="molecule type" value="Genomic_DNA"/>
</dbReference>
<feature type="region of interest" description="Disordered" evidence="2">
    <location>
        <begin position="1590"/>
        <end position="1609"/>
    </location>
</feature>
<gene>
    <name evidence="5" type="ORF">C1SCF055_LOCUS22239</name>
</gene>
<dbReference type="SUPFAM" id="SSF53098">
    <property type="entry name" value="Ribonuclease H-like"/>
    <property type="match status" value="1"/>
</dbReference>
<feature type="domain" description="Integrase catalytic" evidence="4">
    <location>
        <begin position="747"/>
        <end position="916"/>
    </location>
</feature>
<sequence length="1712" mass="189762">MFEKALYLTVQKADESHDSYMARHDAAFEDLLMRKVTIEEVRAYILIRQSLLSSEDRKKIIFESGGALSYDQAKKSIKLLGSKFFLELQNNSKMVPKLKTYDVNQVEDETVMYQEAEEEVDEEVAFQVLLENGDEDACFVSEFEDQICAACQESQELAACFVSYQEARARLRDKAKSRGFWPLAGYKGKGKGRKGKPFMGASNTKGGSGPAGFRRRSLADRIANSTCRRCGQTGHWKRECPMSSSPAGNSLMAKKNDTESFTGISQVEGNGNQDGEHDSDRSGFDVVYELPCTAEVYDEGPPGDNLVVHPTAEVFNAEEADDEAIIDTGASRAVIGSERLKRLVRNVQKLETKMVPSYLDRVLTTPTDPSLQTSTHHEDLPEVLMRPPGINTLTDWGRVKASSGKHASKPFATIYEDDRMYVKQLWNRRGVSSWVRSFQLYCRERRAASQERQRLTRGEDSGNVTPPRVPPTEQTPIQPKAKMSPKAIQGAYPSRQMLEESDWTKVAVETPVPEESKNNKRGMTPPIKPMEIPINQEKVNQIQAQIAILQRELLRILPWRKTVIVERNTGEVKELGPVENWVKLPRLKQIRSTGSAKLSVTVFGTRDELDNPQGAVFRSAEPGGNSGAAGSGIDGVVQHPGVEAAPYGEPPSGVPNSGSDLQMEDAPELEQLEEGWAPKITPKSGPAYRGLTGVQKGELRKLHNNLGHPDPEKMVKFLTERGAQAEVIEAARDMVCDTCVESQDRRKRSQPSRIHEALDFNDVVGADGAYWTNKNGKTFHFMHFIDEATLYHVGSLSARKVEDQVQTFLNTWVQWAGPCRTLYLDPAGEYVNDTWAAVLQGEGIKVSMTAAEAHWQNGRAEVHGKVIKDILSRMERDRVIETVEEFSQCLRQAFAAKNSLSRVHGFTPEQCLLGKSRHLPGSLVSDDAATSHSLAESSTPEGVRFKESLLRRELARKAFVQADNDSSFRRALLRQSRPGKLEYEAGDWVLYWRRTRGRSRIEVGRWYGPAQVIACQDPKVLWLSHLGRIIRASPEQIRPASLREYAKLPRDTQGLVLDEKPQGRGYIDLGSSGNDSGEADDEEIPAIENNHDPPMSEFSYAPTTPLQSQPEGEQFPVEPTEKSSDGGDVVPQDGRYVPIPDDSDDGLFGDDCLVVDEHVGVWELSLLDYELEKETAEVLCCEPMVFEETLVASSDRKKRVELSYRDMSRHEQGLFDAAKQKEVNAWLAHGTVKKLAKGSLKPEQIMRCRWLLTWKDPLPGTSEKRAKARLVIPGFEDPGVGVVPSDAPTLSKDGRQLLLQQAASRRWCLMNFDISTAFLKGEGDGRPLGIHAPPEIKKALRMKEGDQCSLEGGQLQSMVTRAKVKHLLEANRVLFEGKKHPVCLMIDSRLSHGMELQKDPTGRDVGRLTDKEYGFKHVEGMLAYRSPLRRPIAILSVAICSNPLRWWVGDLAQITVDGQDMDSFGAARLSWEELRRVFALEGYDQQLLPSQMPLDSAFGPRCAKGTPEGALLEAPDAWHWRLGVHLVSQTDSTDTATEAEVQKVPPAEPALPSHASRPSLPPSVAEAELQNVPDSAERSLLDEFRAPNGLLPAWPNTSGSQPAAAKSMPWVPSAAPSPCAKVPAPMAEASLLEELNKDLPAWPNTSGSQPAAAKSMPWVPSAAPSLPCAKATLQKAQPPMTEPSLLEELNRDLPTGEMPFAFRRWGPHGLAG</sequence>
<dbReference type="GO" id="GO:0008270">
    <property type="term" value="F:zinc ion binding"/>
    <property type="evidence" value="ECO:0007669"/>
    <property type="project" value="UniProtKB-KW"/>
</dbReference>
<feature type="region of interest" description="Disordered" evidence="2">
    <location>
        <begin position="1053"/>
        <end position="1143"/>
    </location>
</feature>
<feature type="region of interest" description="Disordered" evidence="2">
    <location>
        <begin position="448"/>
        <end position="488"/>
    </location>
</feature>
<keyword evidence="1" id="KW-0862">Zinc</keyword>
<reference evidence="6 7" key="2">
    <citation type="submission" date="2024-05" db="EMBL/GenBank/DDBJ databases">
        <authorList>
            <person name="Chen Y."/>
            <person name="Shah S."/>
            <person name="Dougan E. K."/>
            <person name="Thang M."/>
            <person name="Chan C."/>
        </authorList>
    </citation>
    <scope>NUCLEOTIDE SEQUENCE [LARGE SCALE GENOMIC DNA]</scope>
</reference>
<dbReference type="PROSITE" id="PS50158">
    <property type="entry name" value="ZF_CCHC"/>
    <property type="match status" value="1"/>
</dbReference>
<feature type="compositionally biased region" description="Polar residues" evidence="2">
    <location>
        <begin position="1101"/>
        <end position="1111"/>
    </location>
</feature>
<feature type="compositionally biased region" description="Polar residues" evidence="2">
    <location>
        <begin position="262"/>
        <end position="273"/>
    </location>
</feature>
<accession>A0A9P1CQL6</accession>
<feature type="domain" description="CCHC-type" evidence="3">
    <location>
        <begin position="227"/>
        <end position="241"/>
    </location>
</feature>
<dbReference type="Gene3D" id="4.10.60.10">
    <property type="entry name" value="Zinc finger, CCHC-type"/>
    <property type="match status" value="1"/>
</dbReference>
<dbReference type="InterPro" id="IPR036875">
    <property type="entry name" value="Znf_CCHC_sf"/>
</dbReference>
<dbReference type="Proteomes" id="UP001152797">
    <property type="component" value="Unassembled WGS sequence"/>
</dbReference>
<evidence type="ECO:0000313" key="7">
    <source>
        <dbReference type="Proteomes" id="UP001152797"/>
    </source>
</evidence>
<name>A0A9P1CQL6_9DINO</name>
<dbReference type="Pfam" id="PF00098">
    <property type="entry name" value="zf-CCHC"/>
    <property type="match status" value="1"/>
</dbReference>
<dbReference type="EMBL" id="CAMXCT010002112">
    <property type="protein sequence ID" value="CAI3995710.1"/>
    <property type="molecule type" value="Genomic_DNA"/>
</dbReference>